<accession>A0A411YKB0</accession>
<name>A0A411YKB0_9ACTN</name>
<proteinExistence type="predicted"/>
<dbReference type="PANTHER" id="PTHR12126">
    <property type="entry name" value="NADH-UBIQUINONE OXIDOREDUCTASE 39 KDA SUBUNIT-RELATED"/>
    <property type="match status" value="1"/>
</dbReference>
<feature type="region of interest" description="Disordered" evidence="1">
    <location>
        <begin position="318"/>
        <end position="353"/>
    </location>
</feature>
<reference evidence="3 4" key="1">
    <citation type="submission" date="2019-01" db="EMBL/GenBank/DDBJ databases">
        <title>Egibacter rhizosphaerae EGI 80759T.</title>
        <authorList>
            <person name="Chen D.-D."/>
            <person name="Tian Y."/>
            <person name="Jiao J.-Y."/>
            <person name="Zhang X.-T."/>
            <person name="Zhang Y.-G."/>
            <person name="Zhang Y."/>
            <person name="Xiao M."/>
            <person name="Shu W.-S."/>
            <person name="Li W.-J."/>
        </authorList>
    </citation>
    <scope>NUCLEOTIDE SEQUENCE [LARGE SCALE GENOMIC DNA]</scope>
    <source>
        <strain evidence="3 4">EGI 80759</strain>
    </source>
</reference>
<dbReference type="AlphaFoldDB" id="A0A411YKB0"/>
<dbReference type="GO" id="GO:0044877">
    <property type="term" value="F:protein-containing complex binding"/>
    <property type="evidence" value="ECO:0007669"/>
    <property type="project" value="TreeGrafter"/>
</dbReference>
<dbReference type="InterPro" id="IPR021295">
    <property type="entry name" value="DUF2867"/>
</dbReference>
<protein>
    <submittedName>
        <fullName evidence="3">SDR family oxidoreductase</fullName>
    </submittedName>
</protein>
<keyword evidence="4" id="KW-1185">Reference proteome</keyword>
<dbReference type="Proteomes" id="UP000291469">
    <property type="component" value="Chromosome"/>
</dbReference>
<dbReference type="InterPro" id="IPR036291">
    <property type="entry name" value="NAD(P)-bd_dom_sf"/>
</dbReference>
<dbReference type="OrthoDB" id="9774199at2"/>
<feature type="domain" description="NAD(P)-binding" evidence="2">
    <location>
        <begin position="8"/>
        <end position="136"/>
    </location>
</feature>
<evidence type="ECO:0000313" key="4">
    <source>
        <dbReference type="Proteomes" id="UP000291469"/>
    </source>
</evidence>
<dbReference type="Pfam" id="PF13460">
    <property type="entry name" value="NAD_binding_10"/>
    <property type="match status" value="1"/>
</dbReference>
<dbReference type="Pfam" id="PF11066">
    <property type="entry name" value="DUF2867"/>
    <property type="match status" value="1"/>
</dbReference>
<dbReference type="SUPFAM" id="SSF51735">
    <property type="entry name" value="NAD(P)-binding Rossmann-fold domains"/>
    <property type="match status" value="1"/>
</dbReference>
<dbReference type="InterPro" id="IPR016040">
    <property type="entry name" value="NAD(P)-bd_dom"/>
</dbReference>
<dbReference type="Gene3D" id="3.40.50.720">
    <property type="entry name" value="NAD(P)-binding Rossmann-like Domain"/>
    <property type="match status" value="1"/>
</dbReference>
<evidence type="ECO:0000256" key="1">
    <source>
        <dbReference type="SAM" id="MobiDB-lite"/>
    </source>
</evidence>
<dbReference type="RefSeq" id="WP_131156613.1">
    <property type="nucleotide sequence ID" value="NZ_CP036402.1"/>
</dbReference>
<dbReference type="KEGG" id="erz:ER308_19995"/>
<sequence length="543" mass="59151">MARVLVLGATGYVGGRLVPRLLAVGHDVRVVARRPAKLTGVSWAADVALHEGDLLRPETLRGAFDDIDVVYYLVHSMGGAAAFAETDRRIAGTVAACASAAGVRRIVYLGGLGEIDDRTSTHLRSRAEVGELLVASEVPTTVLRAAVIIGSGSASFEMLRHLTEKLPVMVAPKWVHTRCQPIAIRDVLGYLVAALDDSSDEDRVHDIGGPDVLTYAEMLQGYARVAGLPRRLILTVPVLTPKLSSYWIGLVSPVPTGVARPLVESLSQEVVVRDDPATDSTRWVPDPPVSYEQALRHVLRRVRDREVETSWREAELPWRESELPTGPGRRRDALAAGDASPAEPQPEDPVWAGGTLLSDVQEAVAAAASPEVFSTVARIGGDRGWPVHQWAWSLRGFADQLIGGVGLRRGRRDPDRLRVGDAVDFWRVEEMRAPVAPGDVGLLRLRAEMWVPGHAWLEFRLLPEHGGGTRLRQRALFAPRSLLGRLYWYAMLPFHALIFRRMAQALADEAGLTSSGGPTAARGVRAAAGRIRRVRRPPARRAG</sequence>
<dbReference type="EMBL" id="CP036402">
    <property type="protein sequence ID" value="QBI21621.1"/>
    <property type="molecule type" value="Genomic_DNA"/>
</dbReference>
<evidence type="ECO:0000259" key="2">
    <source>
        <dbReference type="Pfam" id="PF13460"/>
    </source>
</evidence>
<dbReference type="InterPro" id="IPR051207">
    <property type="entry name" value="ComplexI_NDUFA9_subunit"/>
</dbReference>
<organism evidence="3 4">
    <name type="scientific">Egibacter rhizosphaerae</name>
    <dbReference type="NCBI Taxonomy" id="1670831"/>
    <lineage>
        <taxon>Bacteria</taxon>
        <taxon>Bacillati</taxon>
        <taxon>Actinomycetota</taxon>
        <taxon>Nitriliruptoria</taxon>
        <taxon>Egibacterales</taxon>
        <taxon>Egibacteraceae</taxon>
        <taxon>Egibacter</taxon>
    </lineage>
</organism>
<evidence type="ECO:0000313" key="3">
    <source>
        <dbReference type="EMBL" id="QBI21621.1"/>
    </source>
</evidence>
<gene>
    <name evidence="3" type="ORF">ER308_19995</name>
</gene>
<dbReference type="PANTHER" id="PTHR12126:SF11">
    <property type="entry name" value="NADH DEHYDROGENASE [UBIQUINONE] 1 ALPHA SUBCOMPLEX SUBUNIT 9, MITOCHONDRIAL"/>
    <property type="match status" value="1"/>
</dbReference>